<keyword evidence="5" id="KW-1185">Reference proteome</keyword>
<dbReference type="RefSeq" id="WP_052095772.1">
    <property type="nucleotide sequence ID" value="NZ_CP035284.1"/>
</dbReference>
<dbReference type="InterPro" id="IPR010982">
    <property type="entry name" value="Lambda_DNA-bd_dom_sf"/>
</dbReference>
<dbReference type="SMART" id="SM00530">
    <property type="entry name" value="HTH_XRE"/>
    <property type="match status" value="1"/>
</dbReference>
<organism evidence="4 5">
    <name type="scientific">Paracoccus versutus</name>
    <name type="common">Thiobacillus versutus</name>
    <dbReference type="NCBI Taxonomy" id="34007"/>
    <lineage>
        <taxon>Bacteria</taxon>
        <taxon>Pseudomonadati</taxon>
        <taxon>Pseudomonadota</taxon>
        <taxon>Alphaproteobacteria</taxon>
        <taxon>Rhodobacterales</taxon>
        <taxon>Paracoccaceae</taxon>
        <taxon>Paracoccus</taxon>
    </lineage>
</organism>
<reference evidence="4 5" key="1">
    <citation type="submission" date="2018-08" db="EMBL/GenBank/DDBJ databases">
        <title>Genomic Encyclopedia of Archaeal and Bacterial Type Strains, Phase II (KMG-II): from individual species to whole genera.</title>
        <authorList>
            <person name="Goeker M."/>
        </authorList>
    </citation>
    <scope>NUCLEOTIDE SEQUENCE [LARGE SCALE GENOMIC DNA]</scope>
    <source>
        <strain evidence="4 5">DSM 582</strain>
    </source>
</reference>
<evidence type="ECO:0000256" key="2">
    <source>
        <dbReference type="SAM" id="Coils"/>
    </source>
</evidence>
<protein>
    <submittedName>
        <fullName evidence="4">DNA-binding XRE family transcriptional regulator</fullName>
    </submittedName>
</protein>
<dbReference type="AlphaFoldDB" id="A0AAQ0HJZ6"/>
<comment type="caution">
    <text evidence="4">The sequence shown here is derived from an EMBL/GenBank/DDBJ whole genome shotgun (WGS) entry which is preliminary data.</text>
</comment>
<dbReference type="PANTHER" id="PTHR46558">
    <property type="entry name" value="TRACRIPTIONAL REGULATORY PROTEIN-RELATED-RELATED"/>
    <property type="match status" value="1"/>
</dbReference>
<dbReference type="PROSITE" id="PS50943">
    <property type="entry name" value="HTH_CROC1"/>
    <property type="match status" value="1"/>
</dbReference>
<feature type="coiled-coil region" evidence="2">
    <location>
        <begin position="15"/>
        <end position="42"/>
    </location>
</feature>
<dbReference type="GO" id="GO:0003677">
    <property type="term" value="F:DNA binding"/>
    <property type="evidence" value="ECO:0007669"/>
    <property type="project" value="UniProtKB-KW"/>
</dbReference>
<dbReference type="Gene3D" id="1.10.260.40">
    <property type="entry name" value="lambda repressor-like DNA-binding domains"/>
    <property type="match status" value="1"/>
</dbReference>
<keyword evidence="1 4" id="KW-0238">DNA-binding</keyword>
<evidence type="ECO:0000259" key="3">
    <source>
        <dbReference type="PROSITE" id="PS50943"/>
    </source>
</evidence>
<accession>A0AAQ0HJZ6</accession>
<dbReference type="PANTHER" id="PTHR46558:SF14">
    <property type="entry name" value="HTH-TYPE TRANSCRIPTIONAL REGULATOR ANSR"/>
    <property type="match status" value="1"/>
</dbReference>
<name>A0AAQ0HJZ6_PARVE</name>
<dbReference type="EMBL" id="QUMX01000007">
    <property type="protein sequence ID" value="REG53168.1"/>
    <property type="molecule type" value="Genomic_DNA"/>
</dbReference>
<dbReference type="CDD" id="cd00093">
    <property type="entry name" value="HTH_XRE"/>
    <property type="match status" value="1"/>
</dbReference>
<keyword evidence="2" id="KW-0175">Coiled coil</keyword>
<dbReference type="Proteomes" id="UP000256794">
    <property type="component" value="Unassembled WGS sequence"/>
</dbReference>
<gene>
    <name evidence="4" type="ORF">ATH84_100765</name>
</gene>
<dbReference type="SUPFAM" id="SSF47413">
    <property type="entry name" value="lambda repressor-like DNA-binding domains"/>
    <property type="match status" value="1"/>
</dbReference>
<sequence length="187" mass="21687">MTTYRFQKRTPEEKARIEAEMFEELEAEYREIERSQQEAACVPHGNLRRFRKTKRLTQEEMAKTLGVGRRTYQQYEDGTRSLPLPAMIKLAAWLDCDMNELVTGAPLPVSYSARTRIAETAIDAFRVLLKEFPELPLSEVRDKAAFAAAATRSEPDYSHDRLRRETIAEVARREAEEYEEILRREGG</sequence>
<evidence type="ECO:0000313" key="5">
    <source>
        <dbReference type="Proteomes" id="UP000256794"/>
    </source>
</evidence>
<evidence type="ECO:0000313" key="4">
    <source>
        <dbReference type="EMBL" id="REG53168.1"/>
    </source>
</evidence>
<dbReference type="InterPro" id="IPR001387">
    <property type="entry name" value="Cro/C1-type_HTH"/>
</dbReference>
<proteinExistence type="predicted"/>
<evidence type="ECO:0000256" key="1">
    <source>
        <dbReference type="ARBA" id="ARBA00023125"/>
    </source>
</evidence>
<dbReference type="Pfam" id="PF01381">
    <property type="entry name" value="HTH_3"/>
    <property type="match status" value="1"/>
</dbReference>
<feature type="domain" description="HTH cro/C1-type" evidence="3">
    <location>
        <begin position="47"/>
        <end position="101"/>
    </location>
</feature>